<dbReference type="InterPro" id="IPR024079">
    <property type="entry name" value="MetalloPept_cat_dom_sf"/>
</dbReference>
<proteinExistence type="predicted"/>
<gene>
    <name evidence="1" type="ORF">OEA41_009483</name>
</gene>
<organism evidence="1 2">
    <name type="scientific">Lepraria neglecta</name>
    <dbReference type="NCBI Taxonomy" id="209136"/>
    <lineage>
        <taxon>Eukaryota</taxon>
        <taxon>Fungi</taxon>
        <taxon>Dikarya</taxon>
        <taxon>Ascomycota</taxon>
        <taxon>Pezizomycotina</taxon>
        <taxon>Lecanoromycetes</taxon>
        <taxon>OSLEUM clade</taxon>
        <taxon>Lecanoromycetidae</taxon>
        <taxon>Lecanorales</taxon>
        <taxon>Lecanorineae</taxon>
        <taxon>Stereocaulaceae</taxon>
        <taxon>Lepraria</taxon>
    </lineage>
</organism>
<dbReference type="Proteomes" id="UP001276659">
    <property type="component" value="Unassembled WGS sequence"/>
</dbReference>
<dbReference type="AlphaFoldDB" id="A0AAE0DGX5"/>
<sequence length="238" mass="25333">MCDVFCTMSTIARTKQFLQDAFKGPGGSYDNYKKYAGDLTWLQVTGTAVLHEMMHTDLIGDPGPHIDDEWVDPDNIGTKAYGPKAVWQLVDRAISKGGGAKRASTNADSYAQMRTAMYWWKTNSLPFPGVPGKPTPFLSTISGSNLVSAVAGDDLISNDPKANDDDGPVTPSNWDTVPIFLDIGNVTDPNTDWDTLYTAAADPSFFPTPTATATAAPTGLPSDIADQSLCGGCEGNGD</sequence>
<keyword evidence="2" id="KW-1185">Reference proteome</keyword>
<evidence type="ECO:0000313" key="2">
    <source>
        <dbReference type="Proteomes" id="UP001276659"/>
    </source>
</evidence>
<evidence type="ECO:0000313" key="1">
    <source>
        <dbReference type="EMBL" id="KAK3170097.1"/>
    </source>
</evidence>
<dbReference type="EMBL" id="JASNWA010000009">
    <property type="protein sequence ID" value="KAK3170097.1"/>
    <property type="molecule type" value="Genomic_DNA"/>
</dbReference>
<comment type="caution">
    <text evidence="1">The sequence shown here is derived from an EMBL/GenBank/DDBJ whole genome shotgun (WGS) entry which is preliminary data.</text>
</comment>
<name>A0AAE0DGX5_9LECA</name>
<accession>A0AAE0DGX5</accession>
<dbReference type="Gene3D" id="3.40.390.10">
    <property type="entry name" value="Collagenase (Catalytic Domain)"/>
    <property type="match status" value="1"/>
</dbReference>
<protein>
    <submittedName>
        <fullName evidence="1">Uncharacterized protein</fullName>
    </submittedName>
</protein>
<reference evidence="1" key="1">
    <citation type="submission" date="2022-11" db="EMBL/GenBank/DDBJ databases">
        <title>Chromosomal genome sequence assembly and mating type (MAT) locus characterization of the leprose asexual lichenized fungus Lepraria neglecta (Nyl.) Erichsen.</title>
        <authorList>
            <person name="Allen J.L."/>
            <person name="Pfeffer B."/>
        </authorList>
    </citation>
    <scope>NUCLEOTIDE SEQUENCE</scope>
    <source>
        <strain evidence="1">Allen 5258</strain>
    </source>
</reference>
<dbReference type="GO" id="GO:0008237">
    <property type="term" value="F:metallopeptidase activity"/>
    <property type="evidence" value="ECO:0007669"/>
    <property type="project" value="InterPro"/>
</dbReference>